<evidence type="ECO:0000313" key="1">
    <source>
        <dbReference type="EMBL" id="CAF9913339.1"/>
    </source>
</evidence>
<comment type="caution">
    <text evidence="1">The sequence shown here is derived from an EMBL/GenBank/DDBJ whole genome shotgun (WGS) entry which is preliminary data.</text>
</comment>
<dbReference type="Proteomes" id="UP000664169">
    <property type="component" value="Unassembled WGS sequence"/>
</dbReference>
<dbReference type="EMBL" id="CAJPDQ010000008">
    <property type="protein sequence ID" value="CAF9913339.1"/>
    <property type="molecule type" value="Genomic_DNA"/>
</dbReference>
<organism evidence="1 2">
    <name type="scientific">Gomphillus americanus</name>
    <dbReference type="NCBI Taxonomy" id="1940652"/>
    <lineage>
        <taxon>Eukaryota</taxon>
        <taxon>Fungi</taxon>
        <taxon>Dikarya</taxon>
        <taxon>Ascomycota</taxon>
        <taxon>Pezizomycotina</taxon>
        <taxon>Lecanoromycetes</taxon>
        <taxon>OSLEUM clade</taxon>
        <taxon>Ostropomycetidae</taxon>
        <taxon>Ostropales</taxon>
        <taxon>Graphidaceae</taxon>
        <taxon>Gomphilloideae</taxon>
        <taxon>Gomphillus</taxon>
    </lineage>
</organism>
<sequence>MSSQIIDPKIMLALNQVRNSQPEDNLNDAQHTVNQAIEALWKRIRADKDKYAMNENEFALFNFSRDRFTTGEDKTIAQKAVGRFWDTPATNGARN</sequence>
<evidence type="ECO:0000313" key="2">
    <source>
        <dbReference type="Proteomes" id="UP000664169"/>
    </source>
</evidence>
<dbReference type="OrthoDB" id="5302289at2759"/>
<proteinExistence type="predicted"/>
<gene>
    <name evidence="1" type="ORF">GOMPHAMPRED_007863</name>
</gene>
<keyword evidence="2" id="KW-1185">Reference proteome</keyword>
<name>A0A8H3EVE1_9LECA</name>
<dbReference type="AlphaFoldDB" id="A0A8H3EVE1"/>
<accession>A0A8H3EVE1</accession>
<protein>
    <submittedName>
        <fullName evidence="1">Uncharacterized protein</fullName>
    </submittedName>
</protein>
<reference evidence="1" key="1">
    <citation type="submission" date="2021-03" db="EMBL/GenBank/DDBJ databases">
        <authorList>
            <person name="Tagirdzhanova G."/>
        </authorList>
    </citation>
    <scope>NUCLEOTIDE SEQUENCE</scope>
</reference>